<dbReference type="Proteomes" id="UP000198817">
    <property type="component" value="Unassembled WGS sequence"/>
</dbReference>
<accession>A0A1I7H663</accession>
<proteinExistence type="predicted"/>
<dbReference type="CDD" id="cd13124">
    <property type="entry name" value="MATE_SpoVB_like"/>
    <property type="match status" value="1"/>
</dbReference>
<keyword evidence="3 6" id="KW-0812">Transmembrane</keyword>
<keyword evidence="5 6" id="KW-0472">Membrane</keyword>
<sequence>MGESKSKENKFIKGAAILAVSGLVIKVLGALLQIPLNNWIGPQGMSYYGVAYSIYSALLVLSTAGIPIAISRMVSEHIAVKEYRYAHHVFRTAEIIMLIIGSLSFAICFFGADMIAHAIRSPEAASALRAIAPALFFVPLFSSYRGYFNGRQNMTPTALSEIAEQMVRVVVGIALAYMFYRTDPVKASAGATFGASAGSIAGLLVIVGIYLLNRKTFMKKIERGNPDTDSMGRIAKDIFIIAVPIIIGSEIMPIMNLIDTTMIMRVLQNEGWTQVQSEYLYGLLTAFCSSIISFPYIITQAVTVSLVPALSGRFKVKDQQGIQDTIGQGYRTTMVIAFPCAAGIIAIAEPILKLLYFAQPKACHDAAPILSVMAVSIVFLSIMQTSTSILQSVGRQMLPVRNLAIGCIGKMFATYFLVAVPALNVKGACLGTIVAYIIAMALNARDVKKYTHAKVNMDLTYLRPGLVSLVMGVCVHYIYRFVTGPLSGHSPMAVNALGCLISILAGVVIYAVLIFAVKAITVDELETFPMGHRLAAIARKFVR</sequence>
<evidence type="ECO:0000256" key="2">
    <source>
        <dbReference type="ARBA" id="ARBA00022475"/>
    </source>
</evidence>
<evidence type="ECO:0000256" key="4">
    <source>
        <dbReference type="ARBA" id="ARBA00022989"/>
    </source>
</evidence>
<gene>
    <name evidence="7" type="ORF">SAMN05216508_11256</name>
</gene>
<dbReference type="Pfam" id="PF01943">
    <property type="entry name" value="Polysacc_synt"/>
    <property type="match status" value="1"/>
</dbReference>
<feature type="transmembrane region" description="Helical" evidence="6">
    <location>
        <begin position="369"/>
        <end position="390"/>
    </location>
</feature>
<evidence type="ECO:0000313" key="7">
    <source>
        <dbReference type="EMBL" id="SFU56149.1"/>
    </source>
</evidence>
<protein>
    <submittedName>
        <fullName evidence="7">Stage V sporulation protein B</fullName>
    </submittedName>
</protein>
<feature type="transmembrane region" description="Helical" evidence="6">
    <location>
        <begin position="332"/>
        <end position="357"/>
    </location>
</feature>
<feature type="transmembrane region" description="Helical" evidence="6">
    <location>
        <begin position="12"/>
        <end position="34"/>
    </location>
</feature>
<evidence type="ECO:0000256" key="5">
    <source>
        <dbReference type="ARBA" id="ARBA00023136"/>
    </source>
</evidence>
<feature type="transmembrane region" description="Helical" evidence="6">
    <location>
        <begin position="465"/>
        <end position="482"/>
    </location>
</feature>
<dbReference type="GO" id="GO:0005886">
    <property type="term" value="C:plasma membrane"/>
    <property type="evidence" value="ECO:0007669"/>
    <property type="project" value="UniProtKB-SubCell"/>
</dbReference>
<dbReference type="InterPro" id="IPR024923">
    <property type="entry name" value="PG_synth_SpoVB"/>
</dbReference>
<name>A0A1I7H663_9FIRM</name>
<feature type="transmembrane region" description="Helical" evidence="6">
    <location>
        <begin position="95"/>
        <end position="118"/>
    </location>
</feature>
<evidence type="ECO:0000313" key="8">
    <source>
        <dbReference type="Proteomes" id="UP000198817"/>
    </source>
</evidence>
<reference evidence="7 8" key="1">
    <citation type="submission" date="2016-10" db="EMBL/GenBank/DDBJ databases">
        <authorList>
            <person name="de Groot N.N."/>
        </authorList>
    </citation>
    <scope>NUCLEOTIDE SEQUENCE [LARGE SCALE GENOMIC DNA]</scope>
    <source>
        <strain evidence="7 8">KHGC13</strain>
    </source>
</reference>
<dbReference type="OrthoDB" id="9775950at2"/>
<keyword evidence="4 6" id="KW-1133">Transmembrane helix</keyword>
<dbReference type="PANTHER" id="PTHR30250">
    <property type="entry name" value="PST FAMILY PREDICTED COLANIC ACID TRANSPORTER"/>
    <property type="match status" value="1"/>
</dbReference>
<feature type="transmembrane region" description="Helical" evidence="6">
    <location>
        <begin position="278"/>
        <end position="311"/>
    </location>
</feature>
<dbReference type="PANTHER" id="PTHR30250:SF21">
    <property type="entry name" value="LIPID II FLIPPASE MURJ"/>
    <property type="match status" value="1"/>
</dbReference>
<evidence type="ECO:0000256" key="6">
    <source>
        <dbReference type="SAM" id="Phobius"/>
    </source>
</evidence>
<dbReference type="STRING" id="155865.SAMN05216515_1133"/>
<feature type="transmembrane region" description="Helical" evidence="6">
    <location>
        <begin position="124"/>
        <end position="141"/>
    </location>
</feature>
<dbReference type="InterPro" id="IPR002797">
    <property type="entry name" value="Polysacc_synth"/>
</dbReference>
<feature type="transmembrane region" description="Helical" evidence="6">
    <location>
        <begin position="234"/>
        <end position="258"/>
    </location>
</feature>
<dbReference type="InterPro" id="IPR050833">
    <property type="entry name" value="Poly_Biosynth_Transport"/>
</dbReference>
<evidence type="ECO:0000256" key="1">
    <source>
        <dbReference type="ARBA" id="ARBA00004651"/>
    </source>
</evidence>
<keyword evidence="8" id="KW-1185">Reference proteome</keyword>
<dbReference type="PIRSF" id="PIRSF038958">
    <property type="entry name" value="PG_synth_SpoVB"/>
    <property type="match status" value="1"/>
</dbReference>
<dbReference type="RefSeq" id="WP_090471261.1">
    <property type="nucleotide sequence ID" value="NZ_FOWF01000013.1"/>
</dbReference>
<dbReference type="AlphaFoldDB" id="A0A1I7H663"/>
<evidence type="ECO:0000256" key="3">
    <source>
        <dbReference type="ARBA" id="ARBA00022692"/>
    </source>
</evidence>
<dbReference type="EMBL" id="FPBT01000012">
    <property type="protein sequence ID" value="SFU56149.1"/>
    <property type="molecule type" value="Genomic_DNA"/>
</dbReference>
<comment type="subcellular location">
    <subcellularLocation>
        <location evidence="1">Cell membrane</location>
        <topology evidence="1">Multi-pass membrane protein</topology>
    </subcellularLocation>
</comment>
<feature type="transmembrane region" description="Helical" evidence="6">
    <location>
        <begin position="54"/>
        <end position="74"/>
    </location>
</feature>
<feature type="transmembrane region" description="Helical" evidence="6">
    <location>
        <begin position="192"/>
        <end position="213"/>
    </location>
</feature>
<feature type="transmembrane region" description="Helical" evidence="6">
    <location>
        <begin position="494"/>
        <end position="517"/>
    </location>
</feature>
<keyword evidence="2" id="KW-1003">Cell membrane</keyword>
<organism evidence="7 8">
    <name type="scientific">Eubacterium pyruvativorans</name>
    <dbReference type="NCBI Taxonomy" id="155865"/>
    <lineage>
        <taxon>Bacteria</taxon>
        <taxon>Bacillati</taxon>
        <taxon>Bacillota</taxon>
        <taxon>Clostridia</taxon>
        <taxon>Eubacteriales</taxon>
        <taxon>Eubacteriaceae</taxon>
        <taxon>Eubacterium</taxon>
    </lineage>
</organism>
<feature type="transmembrane region" description="Helical" evidence="6">
    <location>
        <begin position="425"/>
        <end position="444"/>
    </location>
</feature>